<gene>
    <name evidence="1" type="ORF">ILYODFUR_006000</name>
</gene>
<protein>
    <submittedName>
        <fullName evidence="1">Uncharacterized protein</fullName>
    </submittedName>
</protein>
<name>A0ABV0UPI2_9TELE</name>
<proteinExistence type="predicted"/>
<accession>A0ABV0UPI2</accession>
<sequence length="97" mass="11113">MRRGAHQGTRVIVRASSGVDIQLEMKTSVERRKKKRTLSHLMFPHLLRARVKGVVTAGRSVFYSLHACNASHTPRKNFIKSVTSLLTYFDRRRCMDG</sequence>
<reference evidence="1 2" key="1">
    <citation type="submission" date="2021-06" db="EMBL/GenBank/DDBJ databases">
        <authorList>
            <person name="Palmer J.M."/>
        </authorList>
    </citation>
    <scope>NUCLEOTIDE SEQUENCE [LARGE SCALE GENOMIC DNA]</scope>
    <source>
        <strain evidence="2">if_2019</strain>
        <tissue evidence="1">Muscle</tissue>
    </source>
</reference>
<keyword evidence="2" id="KW-1185">Reference proteome</keyword>
<organism evidence="1 2">
    <name type="scientific">Ilyodon furcidens</name>
    <name type="common">goldbreast splitfin</name>
    <dbReference type="NCBI Taxonomy" id="33524"/>
    <lineage>
        <taxon>Eukaryota</taxon>
        <taxon>Metazoa</taxon>
        <taxon>Chordata</taxon>
        <taxon>Craniata</taxon>
        <taxon>Vertebrata</taxon>
        <taxon>Euteleostomi</taxon>
        <taxon>Actinopterygii</taxon>
        <taxon>Neopterygii</taxon>
        <taxon>Teleostei</taxon>
        <taxon>Neoteleostei</taxon>
        <taxon>Acanthomorphata</taxon>
        <taxon>Ovalentaria</taxon>
        <taxon>Atherinomorphae</taxon>
        <taxon>Cyprinodontiformes</taxon>
        <taxon>Goodeidae</taxon>
        <taxon>Ilyodon</taxon>
    </lineage>
</organism>
<dbReference type="Proteomes" id="UP001482620">
    <property type="component" value="Unassembled WGS sequence"/>
</dbReference>
<evidence type="ECO:0000313" key="1">
    <source>
        <dbReference type="EMBL" id="MEQ2247125.1"/>
    </source>
</evidence>
<evidence type="ECO:0000313" key="2">
    <source>
        <dbReference type="Proteomes" id="UP001482620"/>
    </source>
</evidence>
<dbReference type="EMBL" id="JAHRIQ010081459">
    <property type="protein sequence ID" value="MEQ2247125.1"/>
    <property type="molecule type" value="Genomic_DNA"/>
</dbReference>
<comment type="caution">
    <text evidence="1">The sequence shown here is derived from an EMBL/GenBank/DDBJ whole genome shotgun (WGS) entry which is preliminary data.</text>
</comment>